<organism evidence="1 2">
    <name type="scientific">Araneus ventricosus</name>
    <name type="common">Orbweaver spider</name>
    <name type="synonym">Epeira ventricosa</name>
    <dbReference type="NCBI Taxonomy" id="182803"/>
    <lineage>
        <taxon>Eukaryota</taxon>
        <taxon>Metazoa</taxon>
        <taxon>Ecdysozoa</taxon>
        <taxon>Arthropoda</taxon>
        <taxon>Chelicerata</taxon>
        <taxon>Arachnida</taxon>
        <taxon>Araneae</taxon>
        <taxon>Araneomorphae</taxon>
        <taxon>Entelegynae</taxon>
        <taxon>Araneoidea</taxon>
        <taxon>Araneidae</taxon>
        <taxon>Araneus</taxon>
    </lineage>
</organism>
<sequence>MVKDSMQQMHAKYAKHLDGKLNELTAVLTRVEHLHEEIQEFRQWEDEEDASKIDSFLQEALQKKLKIEATIEDTISELNQKRQNDERLFSEFSESIHQQVRWSVEAIESCLQKSDIRRKKLLDGKLSELKIVLHELKKFA</sequence>
<protein>
    <submittedName>
        <fullName evidence="1">Uncharacterized protein</fullName>
    </submittedName>
</protein>
<name>A0A4Y2CLR3_ARAVE</name>
<dbReference type="Proteomes" id="UP000499080">
    <property type="component" value="Unassembled WGS sequence"/>
</dbReference>
<dbReference type="OrthoDB" id="6435773at2759"/>
<evidence type="ECO:0000313" key="1">
    <source>
        <dbReference type="EMBL" id="GBM05352.1"/>
    </source>
</evidence>
<comment type="caution">
    <text evidence="1">The sequence shown here is derived from an EMBL/GenBank/DDBJ whole genome shotgun (WGS) entry which is preliminary data.</text>
</comment>
<dbReference type="EMBL" id="BGPR01000214">
    <property type="protein sequence ID" value="GBM05352.1"/>
    <property type="molecule type" value="Genomic_DNA"/>
</dbReference>
<gene>
    <name evidence="1" type="ORF">AVEN_46890_1</name>
</gene>
<dbReference type="AlphaFoldDB" id="A0A4Y2CLR3"/>
<reference evidence="1 2" key="1">
    <citation type="journal article" date="2019" name="Sci. Rep.">
        <title>Orb-weaving spider Araneus ventricosus genome elucidates the spidroin gene catalogue.</title>
        <authorList>
            <person name="Kono N."/>
            <person name="Nakamura H."/>
            <person name="Ohtoshi R."/>
            <person name="Moran D.A.P."/>
            <person name="Shinohara A."/>
            <person name="Yoshida Y."/>
            <person name="Fujiwara M."/>
            <person name="Mori M."/>
            <person name="Tomita M."/>
            <person name="Arakawa K."/>
        </authorList>
    </citation>
    <scope>NUCLEOTIDE SEQUENCE [LARGE SCALE GENOMIC DNA]</scope>
</reference>
<keyword evidence="2" id="KW-1185">Reference proteome</keyword>
<accession>A0A4Y2CLR3</accession>
<proteinExistence type="predicted"/>
<evidence type="ECO:0000313" key="2">
    <source>
        <dbReference type="Proteomes" id="UP000499080"/>
    </source>
</evidence>